<organism evidence="3 4">
    <name type="scientific">Deinococcus arcticus</name>
    <dbReference type="NCBI Taxonomy" id="2136176"/>
    <lineage>
        <taxon>Bacteria</taxon>
        <taxon>Thermotogati</taxon>
        <taxon>Deinococcota</taxon>
        <taxon>Deinococci</taxon>
        <taxon>Deinococcales</taxon>
        <taxon>Deinococcaceae</taxon>
        <taxon>Deinococcus</taxon>
    </lineage>
</organism>
<keyword evidence="4" id="KW-1185">Reference proteome</keyword>
<dbReference type="InterPro" id="IPR050266">
    <property type="entry name" value="AB_hydrolase_sf"/>
</dbReference>
<dbReference type="GO" id="GO:0016020">
    <property type="term" value="C:membrane"/>
    <property type="evidence" value="ECO:0007669"/>
    <property type="project" value="TreeGrafter"/>
</dbReference>
<dbReference type="Gene3D" id="3.40.50.1820">
    <property type="entry name" value="alpha/beta hydrolase"/>
    <property type="match status" value="1"/>
</dbReference>
<dbReference type="RefSeq" id="WP_107136385.1">
    <property type="nucleotide sequence ID" value="NZ_PYSV01000001.1"/>
</dbReference>
<evidence type="ECO:0000313" key="3">
    <source>
        <dbReference type="EMBL" id="PTA69793.1"/>
    </source>
</evidence>
<dbReference type="PANTHER" id="PTHR43798:SF31">
    <property type="entry name" value="AB HYDROLASE SUPERFAMILY PROTEIN YCLE"/>
    <property type="match status" value="1"/>
</dbReference>
<evidence type="ECO:0000259" key="2">
    <source>
        <dbReference type="Pfam" id="PF12697"/>
    </source>
</evidence>
<accession>A0A2T3WDI2</accession>
<protein>
    <submittedName>
        <fullName evidence="3">Alpha/beta hydrolase</fullName>
    </submittedName>
</protein>
<keyword evidence="1 3" id="KW-0378">Hydrolase</keyword>
<dbReference type="OrthoDB" id="9797695at2"/>
<dbReference type="GO" id="GO:0016787">
    <property type="term" value="F:hydrolase activity"/>
    <property type="evidence" value="ECO:0007669"/>
    <property type="project" value="UniProtKB-KW"/>
</dbReference>
<dbReference type="Pfam" id="PF12697">
    <property type="entry name" value="Abhydrolase_6"/>
    <property type="match status" value="1"/>
</dbReference>
<name>A0A2T3WDI2_9DEIO</name>
<gene>
    <name evidence="3" type="ORF">C8263_01915</name>
</gene>
<evidence type="ECO:0000256" key="1">
    <source>
        <dbReference type="ARBA" id="ARBA00022801"/>
    </source>
</evidence>
<feature type="domain" description="AB hydrolase-1" evidence="2">
    <location>
        <begin position="25"/>
        <end position="233"/>
    </location>
</feature>
<dbReference type="PANTHER" id="PTHR43798">
    <property type="entry name" value="MONOACYLGLYCEROL LIPASE"/>
    <property type="match status" value="1"/>
</dbReference>
<reference evidence="3 4" key="1">
    <citation type="submission" date="2018-03" db="EMBL/GenBank/DDBJ databases">
        <title>Draft genome of Deinococcus sp. OD32.</title>
        <authorList>
            <person name="Wang X.-P."/>
            <person name="Du Z.-J."/>
        </authorList>
    </citation>
    <scope>NUCLEOTIDE SEQUENCE [LARGE SCALE GENOMIC DNA]</scope>
    <source>
        <strain evidence="3 4">OD32</strain>
    </source>
</reference>
<dbReference type="Proteomes" id="UP000240317">
    <property type="component" value="Unassembled WGS sequence"/>
</dbReference>
<comment type="caution">
    <text evidence="3">The sequence shown here is derived from an EMBL/GenBank/DDBJ whole genome shotgun (WGS) entry which is preliminary data.</text>
</comment>
<dbReference type="InterPro" id="IPR000073">
    <property type="entry name" value="AB_hydrolase_1"/>
</dbReference>
<dbReference type="PRINTS" id="PR00111">
    <property type="entry name" value="ABHYDROLASE"/>
</dbReference>
<proteinExistence type="predicted"/>
<dbReference type="EMBL" id="PYSV01000001">
    <property type="protein sequence ID" value="PTA69793.1"/>
    <property type="molecule type" value="Genomic_DNA"/>
</dbReference>
<dbReference type="SUPFAM" id="SSF53474">
    <property type="entry name" value="alpha/beta-Hydrolases"/>
    <property type="match status" value="1"/>
</dbReference>
<sequence length="251" mass="27273">MAHSVFEHQGARLHVEHSGTGERPVVLIHGLSGSGRWWRFNVRGLKAHHHVYTLDLSGYGRARRQRALGVREAAALVAAWLEHENLQDVALVGHSMGGHVSMHVASRCPTRVSRLVLVCASGLLRASAARTALHLPRAALMGNRRFLSTILLDAALAGPLNLWRNAVNLLNDSVQDALPGIRARTLIVWGERDVLVPLALGKLLHEALPGSRLEVIPRAGHIVMVDAPRAFNRVLRAFLDEPLAPPPSGPA</sequence>
<evidence type="ECO:0000313" key="4">
    <source>
        <dbReference type="Proteomes" id="UP000240317"/>
    </source>
</evidence>
<dbReference type="AlphaFoldDB" id="A0A2T3WDI2"/>
<dbReference type="InterPro" id="IPR029058">
    <property type="entry name" value="AB_hydrolase_fold"/>
</dbReference>